<dbReference type="InterPro" id="IPR036249">
    <property type="entry name" value="Thioredoxin-like_sf"/>
</dbReference>
<organism evidence="3 4">
    <name type="scientific">Kangsaoukella pontilimi</name>
    <dbReference type="NCBI Taxonomy" id="2691042"/>
    <lineage>
        <taxon>Bacteria</taxon>
        <taxon>Pseudomonadati</taxon>
        <taxon>Pseudomonadota</taxon>
        <taxon>Alphaproteobacteria</taxon>
        <taxon>Rhodobacterales</taxon>
        <taxon>Paracoccaceae</taxon>
        <taxon>Kangsaoukella</taxon>
    </lineage>
</organism>
<dbReference type="AlphaFoldDB" id="A0A7C9NGD5"/>
<dbReference type="GO" id="GO:0016491">
    <property type="term" value="F:oxidoreductase activity"/>
    <property type="evidence" value="ECO:0007669"/>
    <property type="project" value="InterPro"/>
</dbReference>
<name>A0A7C9NGD5_9RHOB</name>
<dbReference type="RefSeq" id="WP_160765326.1">
    <property type="nucleotide sequence ID" value="NZ_WUPT01000003.1"/>
</dbReference>
<reference evidence="3 4" key="2">
    <citation type="submission" date="2020-03" db="EMBL/GenBank/DDBJ databases">
        <title>Kangsaoukella pontilimi gen. nov., sp. nov., a new member of the family Rhodobacteraceae isolated from a tidal mudflat.</title>
        <authorList>
            <person name="Kim I.S."/>
        </authorList>
    </citation>
    <scope>NUCLEOTIDE SEQUENCE [LARGE SCALE GENOMIC DNA]</scope>
    <source>
        <strain evidence="3 4">GH1-50</strain>
    </source>
</reference>
<comment type="caution">
    <text evidence="3">The sequence shown here is derived from an EMBL/GenBank/DDBJ whole genome shotgun (WGS) entry which is preliminary data.</text>
</comment>
<dbReference type="SUPFAM" id="SSF52833">
    <property type="entry name" value="Thioredoxin-like"/>
    <property type="match status" value="1"/>
</dbReference>
<dbReference type="Proteomes" id="UP000480350">
    <property type="component" value="Unassembled WGS sequence"/>
</dbReference>
<keyword evidence="4" id="KW-1185">Reference proteome</keyword>
<evidence type="ECO:0000256" key="1">
    <source>
        <dbReference type="ARBA" id="ARBA00023284"/>
    </source>
</evidence>
<dbReference type="PROSITE" id="PS00194">
    <property type="entry name" value="THIOREDOXIN_1"/>
    <property type="match status" value="1"/>
</dbReference>
<gene>
    <name evidence="3" type="ORF">GQ651_16250</name>
</gene>
<dbReference type="InterPro" id="IPR006311">
    <property type="entry name" value="TAT_signal"/>
</dbReference>
<dbReference type="Pfam" id="PF01323">
    <property type="entry name" value="DSBA"/>
    <property type="match status" value="1"/>
</dbReference>
<protein>
    <recommendedName>
        <fullName evidence="2">DSBA-like thioredoxin domain-containing protein</fullName>
    </recommendedName>
</protein>
<dbReference type="InterPro" id="IPR001853">
    <property type="entry name" value="DSBA-like_thioredoxin_dom"/>
</dbReference>
<evidence type="ECO:0000313" key="4">
    <source>
        <dbReference type="Proteomes" id="UP000480350"/>
    </source>
</evidence>
<evidence type="ECO:0000313" key="3">
    <source>
        <dbReference type="EMBL" id="MXQ09399.1"/>
    </source>
</evidence>
<dbReference type="EMBL" id="WUPT01000003">
    <property type="protein sequence ID" value="MXQ09399.1"/>
    <property type="molecule type" value="Genomic_DNA"/>
</dbReference>
<reference evidence="3 4" key="1">
    <citation type="submission" date="2019-12" db="EMBL/GenBank/DDBJ databases">
        <authorList>
            <person name="Lee S.D."/>
        </authorList>
    </citation>
    <scope>NUCLEOTIDE SEQUENCE [LARGE SCALE GENOMIC DNA]</scope>
    <source>
        <strain evidence="3 4">GH1-50</strain>
    </source>
</reference>
<keyword evidence="1" id="KW-0676">Redox-active center</keyword>
<dbReference type="InterPro" id="IPR017937">
    <property type="entry name" value="Thioredoxin_CS"/>
</dbReference>
<dbReference type="Gene3D" id="3.40.30.10">
    <property type="entry name" value="Glutaredoxin"/>
    <property type="match status" value="1"/>
</dbReference>
<sequence length="247" mass="26313">MAKADNRSRRDLLVGGAALAAVAWGWQVWVHRPRPLAFEDIPDLPGWRRVTTGEVTGGGGNATSAVFAGLGGEEPVPPWPANRLCPAVFRDKGDKVIPFAMFTDPFCPYCRVLMPRLIARGVRVTWHEWPLLGPASELASRAGVAAGLQGGYEAFQTRLMARPFRPSPGYIAGLAEEAGLDSAALLTAMDGAEVAERLLETRRIASTLGLIGTPALVIGQTVAMGAIENETIDRIVASEMEQPGPSC</sequence>
<accession>A0A7C9NGD5</accession>
<evidence type="ECO:0000259" key="2">
    <source>
        <dbReference type="Pfam" id="PF01323"/>
    </source>
</evidence>
<proteinExistence type="predicted"/>
<dbReference type="PROSITE" id="PS51318">
    <property type="entry name" value="TAT"/>
    <property type="match status" value="1"/>
</dbReference>
<feature type="domain" description="DSBA-like thioredoxin" evidence="2">
    <location>
        <begin position="101"/>
        <end position="233"/>
    </location>
</feature>